<dbReference type="InterPro" id="IPR025558">
    <property type="entry name" value="DUF4283"/>
</dbReference>
<reference evidence="3" key="1">
    <citation type="submission" date="2019-05" db="EMBL/GenBank/DDBJ databases">
        <title>The de novo reference genome and transcriptome assemblies of the wild tomato species Solanum chilense.</title>
        <authorList>
            <person name="Stam R."/>
            <person name="Nosenko T."/>
            <person name="Hoerger A.C."/>
            <person name="Stephan W."/>
            <person name="Seidel M.A."/>
            <person name="Kuhn J.M.M."/>
            <person name="Haberer G."/>
            <person name="Tellier A."/>
        </authorList>
    </citation>
    <scope>NUCLEOTIDE SEQUENCE</scope>
    <source>
        <tissue evidence="3">Mature leaves</tissue>
    </source>
</reference>
<comment type="caution">
    <text evidence="3">The sequence shown here is derived from an EMBL/GenBank/DDBJ whole genome shotgun (WGS) entry which is preliminary data.</text>
</comment>
<accession>A0A6N2C1F0</accession>
<evidence type="ECO:0000313" key="3">
    <source>
        <dbReference type="EMBL" id="TMW98243.1"/>
    </source>
</evidence>
<dbReference type="PANTHER" id="PTHR31286:SF177">
    <property type="entry name" value="ENDONUCLEASE_EXONUCLEASE_PHOSPHATASE"/>
    <property type="match status" value="1"/>
</dbReference>
<feature type="region of interest" description="Disordered" evidence="1">
    <location>
        <begin position="1"/>
        <end position="36"/>
    </location>
</feature>
<dbReference type="Pfam" id="PF14111">
    <property type="entry name" value="DUF4283"/>
    <property type="match status" value="1"/>
</dbReference>
<gene>
    <name evidence="3" type="ORF">EJD97_004305</name>
</gene>
<dbReference type="EMBL" id="RXGB01001597">
    <property type="protein sequence ID" value="TMW98243.1"/>
    <property type="molecule type" value="Genomic_DNA"/>
</dbReference>
<protein>
    <recommendedName>
        <fullName evidence="2">DUF4283 domain-containing protein</fullName>
    </recommendedName>
</protein>
<dbReference type="PANTHER" id="PTHR31286">
    <property type="entry name" value="GLYCINE-RICH CELL WALL STRUCTURAL PROTEIN 1.8-LIKE"/>
    <property type="match status" value="1"/>
</dbReference>
<name>A0A6N2C1F0_SOLCI</name>
<sequence length="251" mass="28877">NFDRPSNRNRTDRMDTPDLPLGNTANLSKKDQSQEPAPYTVIQTYADRLRFNQSKKDVSINLSEPEITTKQGLPAVLYVKDEIVKELASTCKFTLIGKFIYTMPKVELIRKNFILQSQLSGGVKIAHFNFRHVYIDLDNELDYNMVWTKQRMTIAGQVMRIQAWTPSFKPDQETPLVPIWISLPELPWHCYNKEFITSLLSLISRVLYLDSASINKTKGSQARVKVQVDLTRDRPSHILMGYIGEDIIDGR</sequence>
<dbReference type="InterPro" id="IPR040256">
    <property type="entry name" value="At4g02000-like"/>
</dbReference>
<proteinExistence type="predicted"/>
<feature type="compositionally biased region" description="Basic and acidic residues" evidence="1">
    <location>
        <begin position="1"/>
        <end position="16"/>
    </location>
</feature>
<organism evidence="3">
    <name type="scientific">Solanum chilense</name>
    <name type="common">Tomato</name>
    <name type="synonym">Lycopersicon chilense</name>
    <dbReference type="NCBI Taxonomy" id="4083"/>
    <lineage>
        <taxon>Eukaryota</taxon>
        <taxon>Viridiplantae</taxon>
        <taxon>Streptophyta</taxon>
        <taxon>Embryophyta</taxon>
        <taxon>Tracheophyta</taxon>
        <taxon>Spermatophyta</taxon>
        <taxon>Magnoliopsida</taxon>
        <taxon>eudicotyledons</taxon>
        <taxon>Gunneridae</taxon>
        <taxon>Pentapetalae</taxon>
        <taxon>asterids</taxon>
        <taxon>lamiids</taxon>
        <taxon>Solanales</taxon>
        <taxon>Solanaceae</taxon>
        <taxon>Solanoideae</taxon>
        <taxon>Solaneae</taxon>
        <taxon>Solanum</taxon>
        <taxon>Solanum subgen. Lycopersicon</taxon>
    </lineage>
</organism>
<evidence type="ECO:0000256" key="1">
    <source>
        <dbReference type="SAM" id="MobiDB-lite"/>
    </source>
</evidence>
<dbReference type="AlphaFoldDB" id="A0A6N2C1F0"/>
<feature type="domain" description="DUF4283" evidence="2">
    <location>
        <begin position="89"/>
        <end position="172"/>
    </location>
</feature>
<evidence type="ECO:0000259" key="2">
    <source>
        <dbReference type="Pfam" id="PF14111"/>
    </source>
</evidence>
<feature type="non-terminal residue" evidence="3">
    <location>
        <position position="1"/>
    </location>
</feature>